<dbReference type="InterPro" id="IPR006224">
    <property type="entry name" value="PsdUridine_synth_RluA-like_CS"/>
</dbReference>
<dbReference type="InterPro" id="IPR006145">
    <property type="entry name" value="PsdUridine_synth_RsuA/RluA"/>
</dbReference>
<sequence length="268" mass="30682">KHTKLMKIKVLYEDSNILAIDKPSGVSVHSDGRSREKTIADWVLKNYPKTKNVGENEIYQVDDKNKKIKIEIKRPGIVHRLDKETSGVLLLAKNEKAYQFLKSQFQERVVKKTYVAIVSGDMKNDRGVINKPIGRSPKDFRRYLAGRGARGEMRDAVTQYRVLKRFTLDPSDLKATSPSQGRESIKEGAKFTYLEIHPKTGRTHQIRVHMKYLNHPVVCDSLYNPDNPCPKGITRMALHAKSIEFKNLKGEIIRVESSVPKEFIKLII</sequence>
<dbReference type="GO" id="GO:0000455">
    <property type="term" value="P:enzyme-directed rRNA pseudouridine synthesis"/>
    <property type="evidence" value="ECO:0007669"/>
    <property type="project" value="TreeGrafter"/>
</dbReference>
<dbReference type="GO" id="GO:0003723">
    <property type="term" value="F:RNA binding"/>
    <property type="evidence" value="ECO:0007669"/>
    <property type="project" value="InterPro"/>
</dbReference>
<feature type="non-terminal residue" evidence="4">
    <location>
        <position position="1"/>
    </location>
</feature>
<protein>
    <recommendedName>
        <fullName evidence="3">Pseudouridine synthase RsuA/RluA-like domain-containing protein</fullName>
    </recommendedName>
</protein>
<comment type="similarity">
    <text evidence="1">Belongs to the pseudouridine synthase RluA family.</text>
</comment>
<organism evidence="4 5">
    <name type="scientific">Candidatus Nomurabacteria bacterium RIFOXYB1_FULL_39_16</name>
    <dbReference type="NCBI Taxonomy" id="1801803"/>
    <lineage>
        <taxon>Bacteria</taxon>
        <taxon>Candidatus Nomuraibacteriota</taxon>
    </lineage>
</organism>
<dbReference type="PANTHER" id="PTHR21600:SF44">
    <property type="entry name" value="RIBOSOMAL LARGE SUBUNIT PSEUDOURIDINE SYNTHASE D"/>
    <property type="match status" value="1"/>
</dbReference>
<evidence type="ECO:0000313" key="5">
    <source>
        <dbReference type="Proteomes" id="UP000177047"/>
    </source>
</evidence>
<dbReference type="AlphaFoldDB" id="A0A1F6YSC9"/>
<dbReference type="Gene3D" id="3.30.2350.10">
    <property type="entry name" value="Pseudouridine synthase"/>
    <property type="match status" value="1"/>
</dbReference>
<evidence type="ECO:0000256" key="2">
    <source>
        <dbReference type="ARBA" id="ARBA00023235"/>
    </source>
</evidence>
<accession>A0A1F6YSC9</accession>
<dbReference type="EMBL" id="MFWB01000008">
    <property type="protein sequence ID" value="OGJ09273.1"/>
    <property type="molecule type" value="Genomic_DNA"/>
</dbReference>
<dbReference type="InterPro" id="IPR020103">
    <property type="entry name" value="PsdUridine_synth_cat_dom_sf"/>
</dbReference>
<reference evidence="4 5" key="1">
    <citation type="journal article" date="2016" name="Nat. Commun.">
        <title>Thousands of microbial genomes shed light on interconnected biogeochemical processes in an aquifer system.</title>
        <authorList>
            <person name="Anantharaman K."/>
            <person name="Brown C.T."/>
            <person name="Hug L.A."/>
            <person name="Sharon I."/>
            <person name="Castelle C.J."/>
            <person name="Probst A.J."/>
            <person name="Thomas B.C."/>
            <person name="Singh A."/>
            <person name="Wilkins M.J."/>
            <person name="Karaoz U."/>
            <person name="Brodie E.L."/>
            <person name="Williams K.H."/>
            <person name="Hubbard S.S."/>
            <person name="Banfield J.F."/>
        </authorList>
    </citation>
    <scope>NUCLEOTIDE SEQUENCE [LARGE SCALE GENOMIC DNA]</scope>
</reference>
<proteinExistence type="inferred from homology"/>
<dbReference type="CDD" id="cd02869">
    <property type="entry name" value="PseudoU_synth_RluA_like"/>
    <property type="match status" value="1"/>
</dbReference>
<gene>
    <name evidence="4" type="ORF">A2356_00210</name>
</gene>
<dbReference type="PANTHER" id="PTHR21600">
    <property type="entry name" value="MITOCHONDRIAL RNA PSEUDOURIDINE SYNTHASE"/>
    <property type="match status" value="1"/>
</dbReference>
<keyword evidence="2" id="KW-0413">Isomerase</keyword>
<dbReference type="SUPFAM" id="SSF55120">
    <property type="entry name" value="Pseudouridine synthase"/>
    <property type="match status" value="1"/>
</dbReference>
<feature type="domain" description="Pseudouridine synthase RsuA/RluA-like" evidence="3">
    <location>
        <begin position="16"/>
        <end position="211"/>
    </location>
</feature>
<dbReference type="STRING" id="1801803.A2356_00210"/>
<dbReference type="Pfam" id="PF00849">
    <property type="entry name" value="PseudoU_synth_2"/>
    <property type="match status" value="1"/>
</dbReference>
<evidence type="ECO:0000259" key="3">
    <source>
        <dbReference type="Pfam" id="PF00849"/>
    </source>
</evidence>
<evidence type="ECO:0000313" key="4">
    <source>
        <dbReference type="EMBL" id="OGJ09273.1"/>
    </source>
</evidence>
<dbReference type="InterPro" id="IPR050188">
    <property type="entry name" value="RluA_PseudoU_synthase"/>
</dbReference>
<dbReference type="GO" id="GO:0009982">
    <property type="term" value="F:pseudouridine synthase activity"/>
    <property type="evidence" value="ECO:0007669"/>
    <property type="project" value="InterPro"/>
</dbReference>
<dbReference type="Proteomes" id="UP000177047">
    <property type="component" value="Unassembled WGS sequence"/>
</dbReference>
<evidence type="ECO:0000256" key="1">
    <source>
        <dbReference type="ARBA" id="ARBA00010876"/>
    </source>
</evidence>
<dbReference type="PROSITE" id="PS01129">
    <property type="entry name" value="PSI_RLU"/>
    <property type="match status" value="1"/>
</dbReference>
<comment type="caution">
    <text evidence="4">The sequence shown here is derived from an EMBL/GenBank/DDBJ whole genome shotgun (WGS) entry which is preliminary data.</text>
</comment>
<name>A0A1F6YSC9_9BACT</name>
<dbReference type="GO" id="GO:0140098">
    <property type="term" value="F:catalytic activity, acting on RNA"/>
    <property type="evidence" value="ECO:0007669"/>
    <property type="project" value="UniProtKB-ARBA"/>
</dbReference>